<proteinExistence type="predicted"/>
<dbReference type="Proteomes" id="UP000595046">
    <property type="component" value="Chromosome"/>
</dbReference>
<accession>A0A7T1T4U8</accession>
<dbReference type="EMBL" id="CP048882">
    <property type="protein sequence ID" value="QPP06411.1"/>
    <property type="molecule type" value="Genomic_DNA"/>
</dbReference>
<gene>
    <name evidence="2" type="ORF">G4Z16_08380</name>
</gene>
<protein>
    <submittedName>
        <fullName evidence="2">Uncharacterized protein</fullName>
    </submittedName>
</protein>
<dbReference type="AlphaFoldDB" id="A0A7T1T4U8"/>
<dbReference type="RefSeq" id="WP_197350191.1">
    <property type="nucleotide sequence ID" value="NZ_CP048882.1"/>
</dbReference>
<organism evidence="2 3">
    <name type="scientific">Streptomyces bathyalis</name>
    <dbReference type="NCBI Taxonomy" id="2710756"/>
    <lineage>
        <taxon>Bacteria</taxon>
        <taxon>Bacillati</taxon>
        <taxon>Actinomycetota</taxon>
        <taxon>Actinomycetes</taxon>
        <taxon>Kitasatosporales</taxon>
        <taxon>Streptomycetaceae</taxon>
        <taxon>Streptomyces</taxon>
    </lineage>
</organism>
<reference evidence="3" key="1">
    <citation type="submission" date="2020-02" db="EMBL/GenBank/DDBJ databases">
        <title>Streptomyces sp. ASO4wet.</title>
        <authorList>
            <person name="Risdian C."/>
            <person name="Landwehr W."/>
            <person name="Schupp P."/>
            <person name="Wink J."/>
        </authorList>
    </citation>
    <scope>NUCLEOTIDE SEQUENCE [LARGE SCALE GENOMIC DNA]</scope>
    <source>
        <strain evidence="3">ASO4wet</strain>
    </source>
</reference>
<evidence type="ECO:0000313" key="3">
    <source>
        <dbReference type="Proteomes" id="UP000595046"/>
    </source>
</evidence>
<evidence type="ECO:0000313" key="2">
    <source>
        <dbReference type="EMBL" id="QPP06411.1"/>
    </source>
</evidence>
<dbReference type="KEGG" id="sbat:G4Z16_08380"/>
<feature type="compositionally biased region" description="Basic residues" evidence="1">
    <location>
        <begin position="43"/>
        <end position="55"/>
    </location>
</feature>
<sequence length="55" mass="6424">MHYYGHEAGLLRIAEMRQKAAAERRALENAGGGHQHREEVARHSKRARRFWLRSA</sequence>
<feature type="region of interest" description="Disordered" evidence="1">
    <location>
        <begin position="24"/>
        <end position="55"/>
    </location>
</feature>
<name>A0A7T1T4U8_9ACTN</name>
<keyword evidence="3" id="KW-1185">Reference proteome</keyword>
<evidence type="ECO:0000256" key="1">
    <source>
        <dbReference type="SAM" id="MobiDB-lite"/>
    </source>
</evidence>